<keyword evidence="3" id="KW-1185">Reference proteome</keyword>
<dbReference type="EMBL" id="CP001933">
    <property type="protein sequence ID" value="ADD07202.1"/>
    <property type="molecule type" value="Genomic_DNA"/>
</dbReference>
<name>D3T0U3_NATMM</name>
<evidence type="ECO:0000313" key="2">
    <source>
        <dbReference type="EMBL" id="ELY34316.1"/>
    </source>
</evidence>
<accession>D3T0U3</accession>
<dbReference type="OrthoDB" id="379086at2157"/>
<proteinExistence type="predicted"/>
<evidence type="ECO:0000313" key="3">
    <source>
        <dbReference type="Proteomes" id="UP000001879"/>
    </source>
</evidence>
<geneLocation type="plasmid" evidence="1 3">
    <name>pNMAG01</name>
</geneLocation>
<keyword evidence="1" id="KW-0614">Plasmid</keyword>
<evidence type="ECO:0000313" key="4">
    <source>
        <dbReference type="Proteomes" id="UP000011543"/>
    </source>
</evidence>
<reference evidence="1" key="4">
    <citation type="submission" date="2016-09" db="EMBL/GenBank/DDBJ databases">
        <authorList>
            <person name="Pfeiffer F."/>
        </authorList>
    </citation>
    <scope>NUCLEOTIDE SEQUENCE</scope>
    <source>
        <strain evidence="1">ATCC 43099</strain>
        <plasmid evidence="1">pNMAG01</plasmid>
    </source>
</reference>
<dbReference type="KEGG" id="nmg:Nmag_3654"/>
<gene>
    <name evidence="1" type="ordered locus">Nmag_3654</name>
    <name evidence="2" type="ORF">C500_00227</name>
</gene>
<evidence type="ECO:0000313" key="1">
    <source>
        <dbReference type="EMBL" id="ADD07202.1"/>
    </source>
</evidence>
<dbReference type="Proteomes" id="UP000011543">
    <property type="component" value="Unassembled WGS sequence"/>
</dbReference>
<dbReference type="HOGENOM" id="CLU_1912399_0_0_2"/>
<protein>
    <submittedName>
        <fullName evidence="1">Uncharacterized protein</fullName>
    </submittedName>
</protein>
<dbReference type="GeneID" id="8826522"/>
<reference evidence="2 4" key="3">
    <citation type="journal article" date="2014" name="PLoS Genet.">
        <title>Phylogenetically driven sequencing of extremely halophilic archaea reveals strategies for static and dynamic osmo-response.</title>
        <authorList>
            <person name="Becker E.A."/>
            <person name="Seitzer P.M."/>
            <person name="Tritt A."/>
            <person name="Larsen D."/>
            <person name="Krusor M."/>
            <person name="Yao A.I."/>
            <person name="Wu D."/>
            <person name="Madern D."/>
            <person name="Eisen J.A."/>
            <person name="Darling A.E."/>
            <person name="Facciotti M.T."/>
        </authorList>
    </citation>
    <scope>NUCLEOTIDE SEQUENCE [LARGE SCALE GENOMIC DNA]</scope>
    <source>
        <strain evidence="4">ATCC 43099 / DSM 3394 / CCM 3739 / CIP 104546 / IAM 13178 / JCM 8861 / NBRC 102185 / NCIMB 2190 / MS3</strain>
        <strain evidence="2">MS-3</strain>
    </source>
</reference>
<dbReference type="RefSeq" id="WP_004213476.1">
    <property type="nucleotide sequence ID" value="NC_013923.1"/>
</dbReference>
<reference evidence="1 3" key="2">
    <citation type="journal article" date="2012" name="BMC Genomics">
        <title>A comparative genomics perspective on the genetic content of the alkaliphilic haloarchaeon Natrialba magadii ATCC 43099T.</title>
        <authorList>
            <person name="Siddaramappa S."/>
            <person name="Challacombe J.F."/>
            <person name="Decastro R.E."/>
            <person name="Pfeiffer F."/>
            <person name="Sastre D.E."/>
            <person name="Gimenez M.I."/>
            <person name="Paggi R.A."/>
            <person name="Detter J.C."/>
            <person name="Davenport K.W."/>
            <person name="Goodwin L.A."/>
            <person name="Kyrpides N."/>
            <person name="Tapia R."/>
            <person name="Pitluck S."/>
            <person name="Lucas S."/>
            <person name="Woyke T."/>
            <person name="Maupin-Furlow J.A."/>
        </authorList>
    </citation>
    <scope>NUCLEOTIDE SEQUENCE [LARGE SCALE GENOMIC DNA]</scope>
    <source>
        <strain evidence="1">ATCC 43099</strain>
        <strain evidence="3">ATCC 43099 / DSM 3394 / CCM 3739 / CIP 104546 / IAM 13178 / JCM 8861 / NBRC 102185 / NCIMB 2190 / MS3</strain>
    </source>
</reference>
<dbReference type="EMBL" id="AOHS01000007">
    <property type="protein sequence ID" value="ELY34316.1"/>
    <property type="molecule type" value="Genomic_DNA"/>
</dbReference>
<reference evidence="3" key="1">
    <citation type="submission" date="2010-02" db="EMBL/GenBank/DDBJ databases">
        <title>Complete sequence of plasmid 1 of Natrialba magadii ATCC 43099.</title>
        <authorList>
            <consortium name="US DOE Joint Genome Institute"/>
            <person name="Lucas S."/>
            <person name="Copeland A."/>
            <person name="Lapidus A."/>
            <person name="Cheng J.-F."/>
            <person name="Bruce D."/>
            <person name="Goodwin L."/>
            <person name="Pitluck S."/>
            <person name="Davenport K."/>
            <person name="Saunders E."/>
            <person name="Detter J.C."/>
            <person name="Han C."/>
            <person name="Tapia R."/>
            <person name="Land M."/>
            <person name="Hauser L."/>
            <person name="Kyrpides N."/>
            <person name="Mikhailova N."/>
            <person name="De Castro R.E."/>
            <person name="Maupin-Furlow J.A."/>
            <person name="Woyke T."/>
        </authorList>
    </citation>
    <scope>NUCLEOTIDE SEQUENCE [LARGE SCALE GENOMIC DNA]</scope>
    <source>
        <strain evidence="3">ATCC 43099 / DSM 3394 / CCM 3739 / CIP 104546 / IAM 13178 / JCM 8861 / NBRC 102185 / NCIMB 2190 / MS3</strain>
        <plasmid evidence="3">pNMAG01</plasmid>
    </source>
</reference>
<sequence>MSPSEEDGNSDIELNNIHIYAHPSVEGYEPIDVGVTAERDGSEVYDENHTISDPSTMEGFEISEQWMESRAEYSVTVTTSIHDEPEVFTSKEYEDRVSNGSQEEQHCIDLKFRITPSTIRAAPISGFCSTDS</sequence>
<dbReference type="Proteomes" id="UP000001879">
    <property type="component" value="Plasmid pNMAG01"/>
</dbReference>
<dbReference type="AlphaFoldDB" id="D3T0U3"/>
<organism evidence="1 3">
    <name type="scientific">Natrialba magadii (strain ATCC 43099 / DSM 3394 / CCM 3739 / CIP 104546 / IAM 13178 / JCM 8861 / NBRC 102185 / NCIMB 2190 / MS3)</name>
    <name type="common">Natronobacterium magadii</name>
    <dbReference type="NCBI Taxonomy" id="547559"/>
    <lineage>
        <taxon>Archaea</taxon>
        <taxon>Methanobacteriati</taxon>
        <taxon>Methanobacteriota</taxon>
        <taxon>Stenosarchaea group</taxon>
        <taxon>Halobacteria</taxon>
        <taxon>Halobacteriales</taxon>
        <taxon>Natrialbaceae</taxon>
        <taxon>Natrialba</taxon>
    </lineage>
</organism>